<feature type="non-terminal residue" evidence="2">
    <location>
        <position position="1"/>
    </location>
</feature>
<dbReference type="EMBL" id="BKCJ010973428">
    <property type="protein sequence ID" value="GFC57395.1"/>
    <property type="molecule type" value="Genomic_DNA"/>
</dbReference>
<dbReference type="NCBIfam" id="TIGR01640">
    <property type="entry name" value="F_box_assoc_1"/>
    <property type="match status" value="1"/>
</dbReference>
<dbReference type="InterPro" id="IPR050796">
    <property type="entry name" value="SCF_F-box_component"/>
</dbReference>
<dbReference type="InterPro" id="IPR006527">
    <property type="entry name" value="F-box-assoc_dom_typ1"/>
</dbReference>
<dbReference type="InterPro" id="IPR017451">
    <property type="entry name" value="F-box-assoc_interact_dom"/>
</dbReference>
<organism evidence="2">
    <name type="scientific">Tanacetum cinerariifolium</name>
    <name type="common">Dalmatian daisy</name>
    <name type="synonym">Chrysanthemum cinerariifolium</name>
    <dbReference type="NCBI Taxonomy" id="118510"/>
    <lineage>
        <taxon>Eukaryota</taxon>
        <taxon>Viridiplantae</taxon>
        <taxon>Streptophyta</taxon>
        <taxon>Embryophyta</taxon>
        <taxon>Tracheophyta</taxon>
        <taxon>Spermatophyta</taxon>
        <taxon>Magnoliopsida</taxon>
        <taxon>eudicotyledons</taxon>
        <taxon>Gunneridae</taxon>
        <taxon>Pentapetalae</taxon>
        <taxon>asterids</taxon>
        <taxon>campanulids</taxon>
        <taxon>Asterales</taxon>
        <taxon>Asteraceae</taxon>
        <taxon>Asteroideae</taxon>
        <taxon>Anthemideae</taxon>
        <taxon>Anthemidinae</taxon>
        <taxon>Tanacetum</taxon>
    </lineage>
</organism>
<dbReference type="Pfam" id="PF07734">
    <property type="entry name" value="FBA_1"/>
    <property type="match status" value="1"/>
</dbReference>
<dbReference type="PANTHER" id="PTHR31672:SF10">
    <property type="entry name" value="F-BOX DOMAIN-CONTAINING PROTEIN"/>
    <property type="match status" value="1"/>
</dbReference>
<feature type="domain" description="F-box associated beta-propeller type 1" evidence="1">
    <location>
        <begin position="33"/>
        <end position="202"/>
    </location>
</feature>
<evidence type="ECO:0000259" key="1">
    <source>
        <dbReference type="Pfam" id="PF07734"/>
    </source>
</evidence>
<evidence type="ECO:0000313" key="2">
    <source>
        <dbReference type="EMBL" id="GFC57395.1"/>
    </source>
</evidence>
<protein>
    <recommendedName>
        <fullName evidence="1">F-box associated beta-propeller type 1 domain-containing protein</fullName>
    </recommendedName>
</protein>
<accession>A0A699Q2P8</accession>
<comment type="caution">
    <text evidence="2">The sequence shown here is derived from an EMBL/GenBank/DDBJ whole genome shotgun (WGS) entry which is preliminary data.</text>
</comment>
<gene>
    <name evidence="2" type="ORF">Tci_829365</name>
</gene>
<sequence length="237" mass="27490">ITIVVPNDDDDDDDDDDELWYYKSIVGFGVCPRTSDPKLVKITFNYMYRKEYATIPNQVKVFSLSSGSWKRPSGKLPRKSIQYMYPQVAINEFIYWLAYDMRSLDWKYQYCHLIMSFDLTSEEFTEVYLPQNLASSKTDVYISKLNESLVVLEKNHASNANVWIMQDGDPKSFTHIFTINTPITSIRDVAGFRKNGEPLIVKKKGFKENELIVYEPNSKQINYTGIAGPFYEFFVAP</sequence>
<name>A0A699Q2P8_TANCI</name>
<dbReference type="PANTHER" id="PTHR31672">
    <property type="entry name" value="BNACNNG10540D PROTEIN"/>
    <property type="match status" value="1"/>
</dbReference>
<proteinExistence type="predicted"/>
<reference evidence="2" key="1">
    <citation type="journal article" date="2019" name="Sci. Rep.">
        <title>Draft genome of Tanacetum cinerariifolium, the natural source of mosquito coil.</title>
        <authorList>
            <person name="Yamashiro T."/>
            <person name="Shiraishi A."/>
            <person name="Satake H."/>
            <person name="Nakayama K."/>
        </authorList>
    </citation>
    <scope>NUCLEOTIDE SEQUENCE</scope>
</reference>
<dbReference type="AlphaFoldDB" id="A0A699Q2P8"/>